<evidence type="ECO:0000256" key="8">
    <source>
        <dbReference type="ARBA" id="ARBA00048617"/>
    </source>
</evidence>
<evidence type="ECO:0000256" key="1">
    <source>
        <dbReference type="ARBA" id="ARBA00004772"/>
    </source>
</evidence>
<evidence type="ECO:0000313" key="12">
    <source>
        <dbReference type="Proteomes" id="UP001500622"/>
    </source>
</evidence>
<dbReference type="PANTHER" id="PTHR38042">
    <property type="entry name" value="UROPORPHYRINOGEN-III SYNTHASE, CHLOROPLASTIC"/>
    <property type="match status" value="1"/>
</dbReference>
<organism evidence="11 12">
    <name type="scientific">Georgenia halophila</name>
    <dbReference type="NCBI Taxonomy" id="620889"/>
    <lineage>
        <taxon>Bacteria</taxon>
        <taxon>Bacillati</taxon>
        <taxon>Actinomycetota</taxon>
        <taxon>Actinomycetes</taxon>
        <taxon>Micrococcales</taxon>
        <taxon>Bogoriellaceae</taxon>
        <taxon>Georgenia</taxon>
    </lineage>
</organism>
<evidence type="ECO:0000256" key="2">
    <source>
        <dbReference type="ARBA" id="ARBA00008133"/>
    </source>
</evidence>
<keyword evidence="5 9" id="KW-0627">Porphyrin biosynthesis</keyword>
<comment type="function">
    <text evidence="6 9">Catalyzes cyclization of the linear tetrapyrrole, hydroxymethylbilane, to the macrocyclic uroporphyrinogen III.</text>
</comment>
<comment type="similarity">
    <text evidence="2 9">Belongs to the uroporphyrinogen-III synthase family.</text>
</comment>
<evidence type="ECO:0000256" key="3">
    <source>
        <dbReference type="ARBA" id="ARBA00013109"/>
    </source>
</evidence>
<evidence type="ECO:0000256" key="5">
    <source>
        <dbReference type="ARBA" id="ARBA00023244"/>
    </source>
</evidence>
<evidence type="ECO:0000256" key="7">
    <source>
        <dbReference type="ARBA" id="ARBA00040167"/>
    </source>
</evidence>
<name>A0ABP8LEY2_9MICO</name>
<dbReference type="Proteomes" id="UP001500622">
    <property type="component" value="Unassembled WGS sequence"/>
</dbReference>
<dbReference type="RefSeq" id="WP_345216793.1">
    <property type="nucleotide sequence ID" value="NZ_BAABGN010000011.1"/>
</dbReference>
<dbReference type="InterPro" id="IPR036108">
    <property type="entry name" value="4pyrrol_syn_uPrphyn_synt_sf"/>
</dbReference>
<accession>A0ABP8LEY2</accession>
<dbReference type="SUPFAM" id="SSF69618">
    <property type="entry name" value="HemD-like"/>
    <property type="match status" value="1"/>
</dbReference>
<evidence type="ECO:0000313" key="11">
    <source>
        <dbReference type="EMBL" id="GAA4427305.1"/>
    </source>
</evidence>
<protein>
    <recommendedName>
        <fullName evidence="7 9">Uroporphyrinogen-III synthase</fullName>
        <ecNumber evidence="3 9">4.2.1.75</ecNumber>
    </recommendedName>
</protein>
<feature type="domain" description="Tetrapyrrole biosynthesis uroporphyrinogen III synthase" evidence="10">
    <location>
        <begin position="19"/>
        <end position="246"/>
    </location>
</feature>
<dbReference type="InterPro" id="IPR039793">
    <property type="entry name" value="UROS/Hem4"/>
</dbReference>
<keyword evidence="4 9" id="KW-0456">Lyase</keyword>
<dbReference type="InterPro" id="IPR003754">
    <property type="entry name" value="4pyrrol_synth_uPrphyn_synth"/>
</dbReference>
<dbReference type="EC" id="4.2.1.75" evidence="3 9"/>
<evidence type="ECO:0000256" key="6">
    <source>
        <dbReference type="ARBA" id="ARBA00037589"/>
    </source>
</evidence>
<proteinExistence type="inferred from homology"/>
<evidence type="ECO:0000256" key="4">
    <source>
        <dbReference type="ARBA" id="ARBA00023239"/>
    </source>
</evidence>
<dbReference type="CDD" id="cd06578">
    <property type="entry name" value="HemD"/>
    <property type="match status" value="1"/>
</dbReference>
<gene>
    <name evidence="11" type="ORF">GCM10023169_27140</name>
</gene>
<dbReference type="Pfam" id="PF02602">
    <property type="entry name" value="HEM4"/>
    <property type="match status" value="1"/>
</dbReference>
<evidence type="ECO:0000259" key="10">
    <source>
        <dbReference type="Pfam" id="PF02602"/>
    </source>
</evidence>
<dbReference type="PANTHER" id="PTHR38042:SF1">
    <property type="entry name" value="UROPORPHYRINOGEN-III SYNTHASE, CHLOROPLASTIC"/>
    <property type="match status" value="1"/>
</dbReference>
<comment type="pathway">
    <text evidence="1 9">Porphyrin-containing compound metabolism; protoporphyrin-IX biosynthesis; coproporphyrinogen-III from 5-aminolevulinate: step 3/4.</text>
</comment>
<comment type="caution">
    <text evidence="11">The sequence shown here is derived from an EMBL/GenBank/DDBJ whole genome shotgun (WGS) entry which is preliminary data.</text>
</comment>
<reference evidence="12" key="1">
    <citation type="journal article" date="2019" name="Int. J. Syst. Evol. Microbiol.">
        <title>The Global Catalogue of Microorganisms (GCM) 10K type strain sequencing project: providing services to taxonomists for standard genome sequencing and annotation.</title>
        <authorList>
            <consortium name="The Broad Institute Genomics Platform"/>
            <consortium name="The Broad Institute Genome Sequencing Center for Infectious Disease"/>
            <person name="Wu L."/>
            <person name="Ma J."/>
        </authorList>
    </citation>
    <scope>NUCLEOTIDE SEQUENCE [LARGE SCALE GENOMIC DNA]</scope>
    <source>
        <strain evidence="12">JCM 17810</strain>
    </source>
</reference>
<evidence type="ECO:0000256" key="9">
    <source>
        <dbReference type="RuleBase" id="RU366031"/>
    </source>
</evidence>
<sequence length="263" mass="26725">MSGTDRPRVLLPRARPDDPLAVAVAEAGLDPVPTALVTTVPVQPGHLDRTLGDLAAGRYAWLAVTSATTVEVLADRAAARGSTPAELVGPAAVAAVGPATADALFRSGIAVALRPTGPSSAADLVRAWPARAAGEPARVLWPRSAQASTTLADGLRERGWDVDDVVAYDTVTAPPDPALAEDLAAGEIDAVLLTSGSTAAALAESYEKLSGIRVVAIGPVTAETAERAGLTVHAVAAEQSPAGLVEALRSLDPELSANHQEQP</sequence>
<keyword evidence="12" id="KW-1185">Reference proteome</keyword>
<comment type="catalytic activity">
    <reaction evidence="8 9">
        <text>hydroxymethylbilane = uroporphyrinogen III + H2O</text>
        <dbReference type="Rhea" id="RHEA:18965"/>
        <dbReference type="ChEBI" id="CHEBI:15377"/>
        <dbReference type="ChEBI" id="CHEBI:57308"/>
        <dbReference type="ChEBI" id="CHEBI:57845"/>
        <dbReference type="EC" id="4.2.1.75"/>
    </reaction>
</comment>
<dbReference type="EMBL" id="BAABGN010000011">
    <property type="protein sequence ID" value="GAA4427305.1"/>
    <property type="molecule type" value="Genomic_DNA"/>
</dbReference>
<dbReference type="Gene3D" id="3.40.50.10090">
    <property type="match status" value="2"/>
</dbReference>